<keyword evidence="1" id="KW-1133">Transmembrane helix</keyword>
<dbReference type="STRING" id="1798182.GA0061081_10766"/>
<organism evidence="2 3">
    <name type="scientific">Gilliamella bombicola</name>
    <dbReference type="NCBI Taxonomy" id="1798182"/>
    <lineage>
        <taxon>Bacteria</taxon>
        <taxon>Pseudomonadati</taxon>
        <taxon>Pseudomonadota</taxon>
        <taxon>Gammaproteobacteria</taxon>
        <taxon>Orbales</taxon>
        <taxon>Orbaceae</taxon>
        <taxon>Gilliamella</taxon>
    </lineage>
</organism>
<dbReference type="Proteomes" id="UP000199670">
    <property type="component" value="Unassembled WGS sequence"/>
</dbReference>
<evidence type="ECO:0000256" key="1">
    <source>
        <dbReference type="SAM" id="Phobius"/>
    </source>
</evidence>
<keyword evidence="3" id="KW-1185">Reference proteome</keyword>
<dbReference type="EMBL" id="FMAQ01000007">
    <property type="protein sequence ID" value="SCC14949.1"/>
    <property type="molecule type" value="Genomic_DNA"/>
</dbReference>
<evidence type="ECO:0000313" key="3">
    <source>
        <dbReference type="Proteomes" id="UP000199670"/>
    </source>
</evidence>
<evidence type="ECO:0000313" key="2">
    <source>
        <dbReference type="EMBL" id="SCC14949.1"/>
    </source>
</evidence>
<protein>
    <submittedName>
        <fullName evidence="2">Uncharacterized protein</fullName>
    </submittedName>
</protein>
<reference evidence="3" key="1">
    <citation type="submission" date="2016-08" db="EMBL/GenBank/DDBJ databases">
        <authorList>
            <person name="Varghese N."/>
            <person name="Submissions Spin"/>
        </authorList>
    </citation>
    <scope>NUCLEOTIDE SEQUENCE [LARGE SCALE GENOMIC DNA]</scope>
    <source>
        <strain evidence="3">R-53248</strain>
    </source>
</reference>
<dbReference type="AlphaFoldDB" id="A0A1C4C753"/>
<sequence length="63" mass="7560">MLFLNYIVAFFEAFIAGHRKTIHNYSSDYELLLFSSGIFICIYIFSIGWLESPKEYLKKKKWK</sequence>
<keyword evidence="1" id="KW-0812">Transmembrane</keyword>
<feature type="transmembrane region" description="Helical" evidence="1">
    <location>
        <begin position="31"/>
        <end position="50"/>
    </location>
</feature>
<name>A0A1C4C753_9GAMM</name>
<accession>A0A1C4C753</accession>
<gene>
    <name evidence="2" type="ORF">GA0061081_10766</name>
</gene>
<proteinExistence type="predicted"/>
<keyword evidence="1" id="KW-0472">Membrane</keyword>